<dbReference type="AlphaFoldDB" id="A0A1E4T366"/>
<sequence length="302" mass="35167">MISSRPSLRSRTTTSSVTSTTSSFQYQEREQINEAYNGGPLPLPLKIMREYYISHKPASKLQEKQFKYVNVKFYYRTNLNFGEFWHLDALELKLLDSYSIKKVQFQLFEIYTFVTNLLSNLLTLRLQILVPLEKKVEKLSELNSRSELQFYNMIEVVGKFVTSITDSITNNLFLEPESVIRQLDVMIEGIVPCWKTVSEWITECHLMYNTEGFNFQDLVHSLATETFKNDLITGASGYKRRYSDGSLVHSLDALIGPYFLLQHWPRYKLLLVDFQNEHSEVVGKILANIKRIMDINNKSKSI</sequence>
<organism evidence="2 3">
    <name type="scientific">[Candida] arabinofermentans NRRL YB-2248</name>
    <dbReference type="NCBI Taxonomy" id="983967"/>
    <lineage>
        <taxon>Eukaryota</taxon>
        <taxon>Fungi</taxon>
        <taxon>Dikarya</taxon>
        <taxon>Ascomycota</taxon>
        <taxon>Saccharomycotina</taxon>
        <taxon>Pichiomycetes</taxon>
        <taxon>Pichiales</taxon>
        <taxon>Pichiaceae</taxon>
        <taxon>Ogataea</taxon>
        <taxon>Ogataea/Candida clade</taxon>
    </lineage>
</organism>
<accession>A0A1E4T366</accession>
<feature type="compositionally biased region" description="Low complexity" evidence="1">
    <location>
        <begin position="1"/>
        <end position="23"/>
    </location>
</feature>
<evidence type="ECO:0000313" key="2">
    <source>
        <dbReference type="EMBL" id="ODV86128.1"/>
    </source>
</evidence>
<reference evidence="3" key="1">
    <citation type="submission" date="2016-04" db="EMBL/GenBank/DDBJ databases">
        <title>Comparative genomics of biotechnologically important yeasts.</title>
        <authorList>
            <consortium name="DOE Joint Genome Institute"/>
            <person name="Riley R."/>
            <person name="Haridas S."/>
            <person name="Wolfe K.H."/>
            <person name="Lopes M.R."/>
            <person name="Hittinger C.T."/>
            <person name="Goker M."/>
            <person name="Salamov A."/>
            <person name="Wisecaver J."/>
            <person name="Long T.M."/>
            <person name="Aerts A.L."/>
            <person name="Barry K."/>
            <person name="Choi C."/>
            <person name="Clum A."/>
            <person name="Coughlan A.Y."/>
            <person name="Deshpande S."/>
            <person name="Douglass A.P."/>
            <person name="Hanson S.J."/>
            <person name="Klenk H.-P."/>
            <person name="Labutti K."/>
            <person name="Lapidus A."/>
            <person name="Lindquist E."/>
            <person name="Lipzen A."/>
            <person name="Meier-Kolthoff J.P."/>
            <person name="Ohm R.A."/>
            <person name="Otillar R.P."/>
            <person name="Pangilinan J."/>
            <person name="Peng Y."/>
            <person name="Rokas A."/>
            <person name="Rosa C.A."/>
            <person name="Scheuner C."/>
            <person name="Sibirny A.A."/>
            <person name="Slot J.C."/>
            <person name="Stielow J.B."/>
            <person name="Sun H."/>
            <person name="Kurtzman C.P."/>
            <person name="Blackwell M."/>
            <person name="Grigoriev I.V."/>
            <person name="Jeffries T.W."/>
        </authorList>
    </citation>
    <scope>NUCLEOTIDE SEQUENCE [LARGE SCALE GENOMIC DNA]</scope>
    <source>
        <strain evidence="3">NRRL YB-2248</strain>
    </source>
</reference>
<keyword evidence="3" id="KW-1185">Reference proteome</keyword>
<dbReference type="EMBL" id="KV453850">
    <property type="protein sequence ID" value="ODV86128.1"/>
    <property type="molecule type" value="Genomic_DNA"/>
</dbReference>
<dbReference type="Proteomes" id="UP000094801">
    <property type="component" value="Unassembled WGS sequence"/>
</dbReference>
<evidence type="ECO:0000313" key="3">
    <source>
        <dbReference type="Proteomes" id="UP000094801"/>
    </source>
</evidence>
<proteinExistence type="predicted"/>
<evidence type="ECO:0000256" key="1">
    <source>
        <dbReference type="SAM" id="MobiDB-lite"/>
    </source>
</evidence>
<protein>
    <submittedName>
        <fullName evidence="2">Uncharacterized protein</fullName>
    </submittedName>
</protein>
<gene>
    <name evidence="2" type="ORF">CANARDRAFT_27395</name>
</gene>
<feature type="region of interest" description="Disordered" evidence="1">
    <location>
        <begin position="1"/>
        <end position="25"/>
    </location>
</feature>
<name>A0A1E4T366_9ASCO</name>